<evidence type="ECO:0000256" key="1">
    <source>
        <dbReference type="ARBA" id="ARBA00010641"/>
    </source>
</evidence>
<sequence length="179" mass="21017">MEIESQRLVKKAIKGNKSAFEKLIQQHYERIYRTAYLYVHNEEDALDVVQEATYQAFTSIHSLKNPEYFMTWLTRIIIRCSGQVLKKRSKVVPLSEEILSNLPGQVNPNIEESLQLLHAIQQLRENYRTVIILFYYYDYSIKAISGVMEIPESTVKTYLSRGKAELKEFYKDEEDKCHG</sequence>
<comment type="caution">
    <text evidence="7">The sequence shown here is derived from an EMBL/GenBank/DDBJ whole genome shotgun (WGS) entry which is preliminary data.</text>
</comment>
<comment type="similarity">
    <text evidence="1">Belongs to the sigma-70 factor family. ECF subfamily.</text>
</comment>
<evidence type="ECO:0000256" key="4">
    <source>
        <dbReference type="ARBA" id="ARBA00023163"/>
    </source>
</evidence>
<dbReference type="Pfam" id="PF08281">
    <property type="entry name" value="Sigma70_r4_2"/>
    <property type="match status" value="1"/>
</dbReference>
<dbReference type="CDD" id="cd06171">
    <property type="entry name" value="Sigma70_r4"/>
    <property type="match status" value="1"/>
</dbReference>
<evidence type="ECO:0000256" key="3">
    <source>
        <dbReference type="ARBA" id="ARBA00023082"/>
    </source>
</evidence>
<dbReference type="Gene3D" id="1.10.10.10">
    <property type="entry name" value="Winged helix-like DNA-binding domain superfamily/Winged helix DNA-binding domain"/>
    <property type="match status" value="1"/>
</dbReference>
<dbReference type="Pfam" id="PF04542">
    <property type="entry name" value="Sigma70_r2"/>
    <property type="match status" value="1"/>
</dbReference>
<feature type="domain" description="RNA polymerase sigma-70 region 2" evidence="5">
    <location>
        <begin position="23"/>
        <end position="88"/>
    </location>
</feature>
<dbReference type="SUPFAM" id="SSF88946">
    <property type="entry name" value="Sigma2 domain of RNA polymerase sigma factors"/>
    <property type="match status" value="1"/>
</dbReference>
<keyword evidence="3" id="KW-0731">Sigma factor</keyword>
<dbReference type="InterPro" id="IPR013324">
    <property type="entry name" value="RNA_pol_sigma_r3/r4-like"/>
</dbReference>
<dbReference type="SUPFAM" id="SSF88659">
    <property type="entry name" value="Sigma3 and sigma4 domains of RNA polymerase sigma factors"/>
    <property type="match status" value="1"/>
</dbReference>
<dbReference type="InterPro" id="IPR014300">
    <property type="entry name" value="RNA_pol_sigma-V"/>
</dbReference>
<dbReference type="InterPro" id="IPR014284">
    <property type="entry name" value="RNA_pol_sigma-70_dom"/>
</dbReference>
<dbReference type="PANTHER" id="PTHR43133">
    <property type="entry name" value="RNA POLYMERASE ECF-TYPE SIGMA FACTO"/>
    <property type="match status" value="1"/>
</dbReference>
<dbReference type="RefSeq" id="WP_370872898.1">
    <property type="nucleotide sequence ID" value="NZ_JAUSTU010000032.1"/>
</dbReference>
<organism evidence="7 8">
    <name type="scientific">Anoxybacillus andreesenii</name>
    <dbReference type="NCBI Taxonomy" id="1325932"/>
    <lineage>
        <taxon>Bacteria</taxon>
        <taxon>Bacillati</taxon>
        <taxon>Bacillota</taxon>
        <taxon>Bacilli</taxon>
        <taxon>Bacillales</taxon>
        <taxon>Anoxybacillaceae</taxon>
        <taxon>Anoxybacillus</taxon>
    </lineage>
</organism>
<dbReference type="InterPro" id="IPR013249">
    <property type="entry name" value="RNA_pol_sigma70_r4_t2"/>
</dbReference>
<dbReference type="NCBIfam" id="TIGR02937">
    <property type="entry name" value="sigma70-ECF"/>
    <property type="match status" value="1"/>
</dbReference>
<dbReference type="NCBIfam" id="TIGR02954">
    <property type="entry name" value="Sig70_famx3"/>
    <property type="match status" value="1"/>
</dbReference>
<evidence type="ECO:0000313" key="7">
    <source>
        <dbReference type="EMBL" id="MDQ0157617.1"/>
    </source>
</evidence>
<proteinExistence type="inferred from homology"/>
<dbReference type="EMBL" id="JAUSTU010000032">
    <property type="protein sequence ID" value="MDQ0157617.1"/>
    <property type="molecule type" value="Genomic_DNA"/>
</dbReference>
<dbReference type="Proteomes" id="UP001231362">
    <property type="component" value="Unassembled WGS sequence"/>
</dbReference>
<reference evidence="7 8" key="1">
    <citation type="submission" date="2023-07" db="EMBL/GenBank/DDBJ databases">
        <title>Genomic Encyclopedia of Type Strains, Phase IV (KMG-IV): sequencing the most valuable type-strain genomes for metagenomic binning, comparative biology and taxonomic classification.</title>
        <authorList>
            <person name="Goeker M."/>
        </authorList>
    </citation>
    <scope>NUCLEOTIDE SEQUENCE [LARGE SCALE GENOMIC DNA]</scope>
    <source>
        <strain evidence="7 8">DSM 23948</strain>
    </source>
</reference>
<dbReference type="InterPro" id="IPR036388">
    <property type="entry name" value="WH-like_DNA-bd_sf"/>
</dbReference>
<evidence type="ECO:0000259" key="5">
    <source>
        <dbReference type="Pfam" id="PF04542"/>
    </source>
</evidence>
<feature type="domain" description="RNA polymerase sigma factor 70 region 4 type 2" evidence="6">
    <location>
        <begin position="114"/>
        <end position="166"/>
    </location>
</feature>
<evidence type="ECO:0000256" key="2">
    <source>
        <dbReference type="ARBA" id="ARBA00023015"/>
    </source>
</evidence>
<keyword evidence="8" id="KW-1185">Reference proteome</keyword>
<gene>
    <name evidence="7" type="ORF">J2S07_003962</name>
</gene>
<dbReference type="InterPro" id="IPR013325">
    <property type="entry name" value="RNA_pol_sigma_r2"/>
</dbReference>
<dbReference type="PANTHER" id="PTHR43133:SF51">
    <property type="entry name" value="RNA POLYMERASE SIGMA FACTOR"/>
    <property type="match status" value="1"/>
</dbReference>
<name>A0ABT9V9K1_9BACL</name>
<dbReference type="InterPro" id="IPR007627">
    <property type="entry name" value="RNA_pol_sigma70_r2"/>
</dbReference>
<dbReference type="Gene3D" id="1.10.1740.10">
    <property type="match status" value="1"/>
</dbReference>
<protein>
    <submittedName>
        <fullName evidence="7">RNA polymerase sigma-70 factor (ECF subfamily)</fullName>
    </submittedName>
</protein>
<keyword evidence="4" id="KW-0804">Transcription</keyword>
<evidence type="ECO:0000259" key="6">
    <source>
        <dbReference type="Pfam" id="PF08281"/>
    </source>
</evidence>
<evidence type="ECO:0000313" key="8">
    <source>
        <dbReference type="Proteomes" id="UP001231362"/>
    </source>
</evidence>
<dbReference type="InterPro" id="IPR039425">
    <property type="entry name" value="RNA_pol_sigma-70-like"/>
</dbReference>
<accession>A0ABT9V9K1</accession>
<keyword evidence="2" id="KW-0805">Transcription regulation</keyword>